<dbReference type="AlphaFoldDB" id="A0A1W1UBW4"/>
<evidence type="ECO:0000313" key="2">
    <source>
        <dbReference type="Proteomes" id="UP000192582"/>
    </source>
</evidence>
<dbReference type="Proteomes" id="UP000192582">
    <property type="component" value="Unassembled WGS sequence"/>
</dbReference>
<accession>A0A1W1UBW4</accession>
<sequence>MIGPFRNGPTACTAGTSTCGYAVKAFRQSNALGLGDLAIRIRNEALSSQGVAALLHFSGEHHNPGAYSPFTIPALGGGGAGWRTYELAVDGPGEENH</sequence>
<dbReference type="EMBL" id="FWWU01000002">
    <property type="protein sequence ID" value="SMB78284.1"/>
    <property type="molecule type" value="Genomic_DNA"/>
</dbReference>
<keyword evidence="2" id="KW-1185">Reference proteome</keyword>
<reference evidence="1 2" key="1">
    <citation type="submission" date="2017-04" db="EMBL/GenBank/DDBJ databases">
        <authorList>
            <person name="Afonso C.L."/>
            <person name="Miller P.J."/>
            <person name="Scott M.A."/>
            <person name="Spackman E."/>
            <person name="Goraichik I."/>
            <person name="Dimitrov K.M."/>
            <person name="Suarez D.L."/>
            <person name="Swayne D.E."/>
        </authorList>
    </citation>
    <scope>NUCLEOTIDE SEQUENCE [LARGE SCALE GENOMIC DNA]</scope>
    <source>
        <strain evidence="1 2">KR-140</strain>
    </source>
</reference>
<proteinExistence type="predicted"/>
<gene>
    <name evidence="1" type="ORF">SAMN00790413_06587</name>
</gene>
<evidence type="ECO:0000313" key="1">
    <source>
        <dbReference type="EMBL" id="SMB78284.1"/>
    </source>
</evidence>
<organism evidence="1 2">
    <name type="scientific">Deinococcus hopiensis KR-140</name>
    <dbReference type="NCBI Taxonomy" id="695939"/>
    <lineage>
        <taxon>Bacteria</taxon>
        <taxon>Thermotogati</taxon>
        <taxon>Deinococcota</taxon>
        <taxon>Deinococci</taxon>
        <taxon>Deinococcales</taxon>
        <taxon>Deinococcaceae</taxon>
        <taxon>Deinococcus</taxon>
    </lineage>
</organism>
<name>A0A1W1UBW4_9DEIO</name>
<protein>
    <submittedName>
        <fullName evidence="1">Uncharacterized protein</fullName>
    </submittedName>
</protein>